<dbReference type="Proteomes" id="UP001272242">
    <property type="component" value="Unassembled WGS sequence"/>
</dbReference>
<proteinExistence type="predicted"/>
<feature type="region of interest" description="Disordered" evidence="1">
    <location>
        <begin position="1"/>
        <end position="22"/>
    </location>
</feature>
<evidence type="ECO:0000313" key="2">
    <source>
        <dbReference type="EMBL" id="MDY3560040.1"/>
    </source>
</evidence>
<comment type="caution">
    <text evidence="2">The sequence shown here is derived from an EMBL/GenBank/DDBJ whole genome shotgun (WGS) entry which is preliminary data.</text>
</comment>
<organism evidence="2 3">
    <name type="scientific">Gemmata algarum</name>
    <dbReference type="NCBI Taxonomy" id="2975278"/>
    <lineage>
        <taxon>Bacteria</taxon>
        <taxon>Pseudomonadati</taxon>
        <taxon>Planctomycetota</taxon>
        <taxon>Planctomycetia</taxon>
        <taxon>Gemmatales</taxon>
        <taxon>Gemmataceae</taxon>
        <taxon>Gemmata</taxon>
    </lineage>
</organism>
<gene>
    <name evidence="2" type="ORF">R5W23_001264</name>
</gene>
<protein>
    <recommendedName>
        <fullName evidence="4">Flagellar biosynthesis anti-sigma factor FlgM</fullName>
    </recommendedName>
</protein>
<evidence type="ECO:0000256" key="1">
    <source>
        <dbReference type="SAM" id="MobiDB-lite"/>
    </source>
</evidence>
<dbReference type="EMBL" id="JAXBLV010000174">
    <property type="protein sequence ID" value="MDY3560040.1"/>
    <property type="molecule type" value="Genomic_DNA"/>
</dbReference>
<evidence type="ECO:0000313" key="3">
    <source>
        <dbReference type="Proteomes" id="UP001272242"/>
    </source>
</evidence>
<keyword evidence="3" id="KW-1185">Reference proteome</keyword>
<sequence>MANAHETRPLNEPEPAPVGETDADMVRQIRSQPGPVRTVPAAAVSEALRKLDALAANGPPAPGDVAAVIAETLK</sequence>
<reference evidence="3" key="1">
    <citation type="journal article" date="2023" name="Mar. Drugs">
        <title>Gemmata algarum, a Novel Planctomycete Isolated from an Algal Mat, Displays Antimicrobial Activity.</title>
        <authorList>
            <person name="Kumar G."/>
            <person name="Kallscheuer N."/>
            <person name="Kashif M."/>
            <person name="Ahamad S."/>
            <person name="Jagadeeshwari U."/>
            <person name="Pannikurungottu S."/>
            <person name="Haufschild T."/>
            <person name="Kabuu M."/>
            <person name="Sasikala C."/>
            <person name="Jogler C."/>
            <person name="Ramana C."/>
        </authorList>
    </citation>
    <scope>NUCLEOTIDE SEQUENCE [LARGE SCALE GENOMIC DNA]</scope>
    <source>
        <strain evidence="3">JC673</strain>
    </source>
</reference>
<evidence type="ECO:0008006" key="4">
    <source>
        <dbReference type="Google" id="ProtNLM"/>
    </source>
</evidence>
<feature type="compositionally biased region" description="Basic and acidic residues" evidence="1">
    <location>
        <begin position="1"/>
        <end position="11"/>
    </location>
</feature>
<accession>A0ABU5EZV0</accession>
<name>A0ABU5EZV0_9BACT</name>
<dbReference type="RefSeq" id="WP_320686699.1">
    <property type="nucleotide sequence ID" value="NZ_JAXBLV010000174.1"/>
</dbReference>